<reference evidence="4" key="1">
    <citation type="submission" date="2017-09" db="EMBL/GenBank/DDBJ databases">
        <title>Depth-based differentiation of microbial function through sediment-hosted aquifers and enrichment of novel symbionts in the deep terrestrial subsurface.</title>
        <authorList>
            <person name="Probst A.J."/>
            <person name="Ladd B."/>
            <person name="Jarett J.K."/>
            <person name="Geller-Mcgrath D.E."/>
            <person name="Sieber C.M.K."/>
            <person name="Emerson J.B."/>
            <person name="Anantharaman K."/>
            <person name="Thomas B.C."/>
            <person name="Malmstrom R."/>
            <person name="Stieglmeier M."/>
            <person name="Klingl A."/>
            <person name="Woyke T."/>
            <person name="Ryan C.M."/>
            <person name="Banfield J.F."/>
        </authorList>
    </citation>
    <scope>NUCLEOTIDE SEQUENCE [LARGE SCALE GENOMIC DNA]</scope>
</reference>
<dbReference type="Proteomes" id="UP000231252">
    <property type="component" value="Unassembled WGS sequence"/>
</dbReference>
<name>A0A2H0XCE6_UNCKA</name>
<accession>A0A2H0XCE6</accession>
<evidence type="ECO:0000256" key="1">
    <source>
        <dbReference type="SAM" id="Coils"/>
    </source>
</evidence>
<dbReference type="Pfam" id="PF03449">
    <property type="entry name" value="GreA_GreB_N"/>
    <property type="match status" value="1"/>
</dbReference>
<dbReference type="EMBL" id="PEYU01000021">
    <property type="protein sequence ID" value="PIS22582.1"/>
    <property type="molecule type" value="Genomic_DNA"/>
</dbReference>
<comment type="caution">
    <text evidence="3">The sequence shown here is derived from an EMBL/GenBank/DDBJ whole genome shotgun (WGS) entry which is preliminary data.</text>
</comment>
<sequence>MLTFEEMEKLRIELSNLRQRRDELILELGEYARENNDLRENSAYLHTEQKIQLIDAQIARILAEFTKLNIEKIKVAYAL</sequence>
<keyword evidence="1" id="KW-0175">Coiled coil</keyword>
<evidence type="ECO:0000313" key="3">
    <source>
        <dbReference type="EMBL" id="PIS22582.1"/>
    </source>
</evidence>
<feature type="non-terminal residue" evidence="3">
    <location>
        <position position="79"/>
    </location>
</feature>
<dbReference type="GO" id="GO:0003677">
    <property type="term" value="F:DNA binding"/>
    <property type="evidence" value="ECO:0007669"/>
    <property type="project" value="InterPro"/>
</dbReference>
<feature type="coiled-coil region" evidence="1">
    <location>
        <begin position="7"/>
        <end position="41"/>
    </location>
</feature>
<dbReference type="InterPro" id="IPR022691">
    <property type="entry name" value="Tscrpt_elong_fac_GreA/B_N"/>
</dbReference>
<evidence type="ECO:0000313" key="4">
    <source>
        <dbReference type="Proteomes" id="UP000231252"/>
    </source>
</evidence>
<dbReference type="Gene3D" id="1.10.287.180">
    <property type="entry name" value="Transcription elongation factor, GreA/GreB, N-terminal domain"/>
    <property type="match status" value="1"/>
</dbReference>
<protein>
    <recommendedName>
        <fullName evidence="2">Transcription elongation factor GreA/GreB N-terminal domain-containing protein</fullName>
    </recommendedName>
</protein>
<proteinExistence type="predicted"/>
<feature type="domain" description="Transcription elongation factor GreA/GreB N-terminal" evidence="2">
    <location>
        <begin position="2"/>
        <end position="65"/>
    </location>
</feature>
<evidence type="ECO:0000259" key="2">
    <source>
        <dbReference type="Pfam" id="PF03449"/>
    </source>
</evidence>
<organism evidence="3 4">
    <name type="scientific">candidate division WWE3 bacterium CG08_land_8_20_14_0_20_41_10</name>
    <dbReference type="NCBI Taxonomy" id="1975085"/>
    <lineage>
        <taxon>Bacteria</taxon>
        <taxon>Katanobacteria</taxon>
    </lineage>
</organism>
<dbReference type="GO" id="GO:0032784">
    <property type="term" value="P:regulation of DNA-templated transcription elongation"/>
    <property type="evidence" value="ECO:0007669"/>
    <property type="project" value="InterPro"/>
</dbReference>
<gene>
    <name evidence="3" type="ORF">COT50_01210</name>
</gene>
<dbReference type="InterPro" id="IPR036805">
    <property type="entry name" value="Tscrpt_elong_fac_GreA/B_N_sf"/>
</dbReference>
<dbReference type="AlphaFoldDB" id="A0A2H0XCE6"/>
<dbReference type="SUPFAM" id="SSF46557">
    <property type="entry name" value="GreA transcript cleavage protein, N-terminal domain"/>
    <property type="match status" value="1"/>
</dbReference>